<name>A0A645ILK6_9ZZZZ</name>
<protein>
    <submittedName>
        <fullName evidence="1">Uncharacterized protein</fullName>
    </submittedName>
</protein>
<organism evidence="1">
    <name type="scientific">bioreactor metagenome</name>
    <dbReference type="NCBI Taxonomy" id="1076179"/>
    <lineage>
        <taxon>unclassified sequences</taxon>
        <taxon>metagenomes</taxon>
        <taxon>ecological metagenomes</taxon>
    </lineage>
</organism>
<gene>
    <name evidence="1" type="ORF">SDC9_199832</name>
</gene>
<dbReference type="AlphaFoldDB" id="A0A645ILK6"/>
<proteinExistence type="predicted"/>
<evidence type="ECO:0000313" key="1">
    <source>
        <dbReference type="EMBL" id="MPN52178.1"/>
    </source>
</evidence>
<accession>A0A645ILK6</accession>
<comment type="caution">
    <text evidence="1">The sequence shown here is derived from an EMBL/GenBank/DDBJ whole genome shotgun (WGS) entry which is preliminary data.</text>
</comment>
<sequence length="47" mass="5106">MIRAGKQAAYASRTLGSAAQVIASGVTDNLLQDLAEWLRNIMPLLNY</sequence>
<dbReference type="EMBL" id="VSSQ01118035">
    <property type="protein sequence ID" value="MPN52178.1"/>
    <property type="molecule type" value="Genomic_DNA"/>
</dbReference>
<reference evidence="1" key="1">
    <citation type="submission" date="2019-08" db="EMBL/GenBank/DDBJ databases">
        <authorList>
            <person name="Kucharzyk K."/>
            <person name="Murdoch R.W."/>
            <person name="Higgins S."/>
            <person name="Loffler F."/>
        </authorList>
    </citation>
    <scope>NUCLEOTIDE SEQUENCE</scope>
</reference>